<keyword evidence="5" id="KW-0804">Transcription</keyword>
<dbReference type="InterPro" id="IPR001005">
    <property type="entry name" value="SANT/Myb"/>
</dbReference>
<evidence type="ECO:0000256" key="1">
    <source>
        <dbReference type="ARBA" id="ARBA00004123"/>
    </source>
</evidence>
<keyword evidence="2" id="KW-0677">Repeat</keyword>
<feature type="domain" description="HTH myb-type" evidence="8">
    <location>
        <begin position="73"/>
        <end position="128"/>
    </location>
</feature>
<evidence type="ECO:0000259" key="8">
    <source>
        <dbReference type="PROSITE" id="PS51294"/>
    </source>
</evidence>
<dbReference type="InterPro" id="IPR017930">
    <property type="entry name" value="Myb_dom"/>
</dbReference>
<dbReference type="EMBL" id="MPUH01000969">
    <property type="protein sequence ID" value="OMJ71650.1"/>
    <property type="molecule type" value="Genomic_DNA"/>
</dbReference>
<evidence type="ECO:0000259" key="7">
    <source>
        <dbReference type="PROSITE" id="PS50090"/>
    </source>
</evidence>
<dbReference type="Gene3D" id="1.10.10.60">
    <property type="entry name" value="Homeodomain-like"/>
    <property type="match status" value="3"/>
</dbReference>
<dbReference type="GO" id="GO:0000981">
    <property type="term" value="F:DNA-binding transcription factor activity, RNA polymerase II-specific"/>
    <property type="evidence" value="ECO:0007669"/>
    <property type="project" value="TreeGrafter"/>
</dbReference>
<evidence type="ECO:0000313" key="10">
    <source>
        <dbReference type="Proteomes" id="UP000187209"/>
    </source>
</evidence>
<feature type="domain" description="Myb-like" evidence="7">
    <location>
        <begin position="73"/>
        <end position="124"/>
    </location>
</feature>
<organism evidence="9 10">
    <name type="scientific">Stentor coeruleus</name>
    <dbReference type="NCBI Taxonomy" id="5963"/>
    <lineage>
        <taxon>Eukaryota</taxon>
        <taxon>Sar</taxon>
        <taxon>Alveolata</taxon>
        <taxon>Ciliophora</taxon>
        <taxon>Postciliodesmatophora</taxon>
        <taxon>Heterotrichea</taxon>
        <taxon>Heterotrichida</taxon>
        <taxon>Stentoridae</taxon>
        <taxon>Stentor</taxon>
    </lineage>
</organism>
<comment type="subcellular location">
    <subcellularLocation>
        <location evidence="1">Nucleus</location>
    </subcellularLocation>
</comment>
<accession>A0A1R2B4U6</accession>
<dbReference type="GO" id="GO:0000978">
    <property type="term" value="F:RNA polymerase II cis-regulatory region sequence-specific DNA binding"/>
    <property type="evidence" value="ECO:0007669"/>
    <property type="project" value="TreeGrafter"/>
</dbReference>
<dbReference type="PROSITE" id="PS50090">
    <property type="entry name" value="MYB_LIKE"/>
    <property type="match status" value="3"/>
</dbReference>
<dbReference type="GO" id="GO:0005634">
    <property type="term" value="C:nucleus"/>
    <property type="evidence" value="ECO:0007669"/>
    <property type="project" value="UniProtKB-SubCell"/>
</dbReference>
<feature type="domain" description="HTH myb-type" evidence="8">
    <location>
        <begin position="29"/>
        <end position="72"/>
    </location>
</feature>
<evidence type="ECO:0000313" key="9">
    <source>
        <dbReference type="EMBL" id="OMJ71650.1"/>
    </source>
</evidence>
<dbReference type="InterPro" id="IPR009057">
    <property type="entry name" value="Homeodomain-like_sf"/>
</dbReference>
<evidence type="ECO:0000256" key="6">
    <source>
        <dbReference type="ARBA" id="ARBA00023242"/>
    </source>
</evidence>
<dbReference type="PANTHER" id="PTHR45614:SF25">
    <property type="entry name" value="MYB PROTEIN"/>
    <property type="match status" value="1"/>
</dbReference>
<feature type="domain" description="Myb-like" evidence="7">
    <location>
        <begin position="125"/>
        <end position="175"/>
    </location>
</feature>
<dbReference type="OrthoDB" id="2143914at2759"/>
<dbReference type="CDD" id="cd00167">
    <property type="entry name" value="SANT"/>
    <property type="match status" value="3"/>
</dbReference>
<dbReference type="PANTHER" id="PTHR45614">
    <property type="entry name" value="MYB PROTEIN-RELATED"/>
    <property type="match status" value="1"/>
</dbReference>
<dbReference type="FunFam" id="1.10.10.60:FF:000010">
    <property type="entry name" value="Transcriptional activator Myb isoform A"/>
    <property type="match status" value="1"/>
</dbReference>
<keyword evidence="4" id="KW-0238">DNA-binding</keyword>
<dbReference type="AlphaFoldDB" id="A0A1R2B4U6"/>
<feature type="domain" description="Myb-like" evidence="7">
    <location>
        <begin position="21"/>
        <end position="72"/>
    </location>
</feature>
<dbReference type="Proteomes" id="UP000187209">
    <property type="component" value="Unassembled WGS sequence"/>
</dbReference>
<dbReference type="InterPro" id="IPR050560">
    <property type="entry name" value="MYB_TF"/>
</dbReference>
<sequence>MANNKEKIAGILTKSQQPGPSLKLKNRMWNPKEDDLLRNLMQKYGGKNWKAIAEFFPEKTEIQCFHRWEKVLNPTIIKGPWTSEEDEMVIKLVQTYGPHHWSIIANKLPGRIGKQCRERWHNHLNPNIKQDEWNAEEDIKIINAHIQLGNKWAEIAKLLPGRTDNAIKNHWNSTLKRKIKIAKKEIEGDVCIKKQKIDDVGNYLKENINKLFPEIKQADENAESPCKTEASESKGSTPVKTTQVLYYVKPDYHLMEINTNISAWNIIKSIKDQSRLN</sequence>
<protein>
    <submittedName>
        <fullName evidence="9">Uncharacterized protein</fullName>
    </submittedName>
</protein>
<keyword evidence="10" id="KW-1185">Reference proteome</keyword>
<evidence type="ECO:0000256" key="5">
    <source>
        <dbReference type="ARBA" id="ARBA00023163"/>
    </source>
</evidence>
<dbReference type="SMART" id="SM00717">
    <property type="entry name" value="SANT"/>
    <property type="match status" value="3"/>
</dbReference>
<evidence type="ECO:0000256" key="2">
    <source>
        <dbReference type="ARBA" id="ARBA00022737"/>
    </source>
</evidence>
<reference evidence="9 10" key="1">
    <citation type="submission" date="2016-11" db="EMBL/GenBank/DDBJ databases">
        <title>The macronuclear genome of Stentor coeruleus: a giant cell with tiny introns.</title>
        <authorList>
            <person name="Slabodnick M."/>
            <person name="Ruby J.G."/>
            <person name="Reiff S.B."/>
            <person name="Swart E.C."/>
            <person name="Gosai S."/>
            <person name="Prabakaran S."/>
            <person name="Witkowska E."/>
            <person name="Larue G.E."/>
            <person name="Fisher S."/>
            <person name="Freeman R.M."/>
            <person name="Gunawardena J."/>
            <person name="Chu W."/>
            <person name="Stover N.A."/>
            <person name="Gregory B.D."/>
            <person name="Nowacki M."/>
            <person name="Derisi J."/>
            <person name="Roy S.W."/>
            <person name="Marshall W.F."/>
            <person name="Sood P."/>
        </authorList>
    </citation>
    <scope>NUCLEOTIDE SEQUENCE [LARGE SCALE GENOMIC DNA]</scope>
    <source>
        <strain evidence="9">WM001</strain>
    </source>
</reference>
<gene>
    <name evidence="9" type="ORF">SteCoe_30069</name>
</gene>
<comment type="caution">
    <text evidence="9">The sequence shown here is derived from an EMBL/GenBank/DDBJ whole genome shotgun (WGS) entry which is preliminary data.</text>
</comment>
<keyword evidence="6" id="KW-0539">Nucleus</keyword>
<dbReference type="SUPFAM" id="SSF46689">
    <property type="entry name" value="Homeodomain-like"/>
    <property type="match status" value="2"/>
</dbReference>
<dbReference type="FunFam" id="1.10.10.60:FF:000016">
    <property type="entry name" value="Transcriptional activator Myb isoform A"/>
    <property type="match status" value="1"/>
</dbReference>
<evidence type="ECO:0000256" key="3">
    <source>
        <dbReference type="ARBA" id="ARBA00023015"/>
    </source>
</evidence>
<evidence type="ECO:0000256" key="4">
    <source>
        <dbReference type="ARBA" id="ARBA00023125"/>
    </source>
</evidence>
<name>A0A1R2B4U6_9CILI</name>
<dbReference type="Pfam" id="PF00249">
    <property type="entry name" value="Myb_DNA-binding"/>
    <property type="match status" value="1"/>
</dbReference>
<keyword evidence="3" id="KW-0805">Transcription regulation</keyword>
<dbReference type="Pfam" id="PF13921">
    <property type="entry name" value="Myb_DNA-bind_6"/>
    <property type="match status" value="1"/>
</dbReference>
<dbReference type="PROSITE" id="PS51294">
    <property type="entry name" value="HTH_MYB"/>
    <property type="match status" value="3"/>
</dbReference>
<proteinExistence type="predicted"/>
<feature type="domain" description="HTH myb-type" evidence="8">
    <location>
        <begin position="133"/>
        <end position="179"/>
    </location>
</feature>